<dbReference type="Gene3D" id="2.60.120.380">
    <property type="match status" value="1"/>
</dbReference>
<keyword evidence="1" id="KW-1133">Transmembrane helix</keyword>
<proteinExistence type="predicted"/>
<dbReference type="AlphaFoldDB" id="A0A1Y0IRA7"/>
<accession>A0A1Y0IRA7</accession>
<gene>
    <name evidence="2" type="ORF">CBW65_18800</name>
</gene>
<keyword evidence="1" id="KW-0812">Transmembrane</keyword>
<dbReference type="OrthoDB" id="2380953at2"/>
<dbReference type="RefSeq" id="WP_087458140.1">
    <property type="nucleotide sequence ID" value="NZ_CP021434.1"/>
</dbReference>
<dbReference type="Proteomes" id="UP000195437">
    <property type="component" value="Chromosome"/>
</dbReference>
<sequence>MKRNGHRFLPERSHLILYVLALLIAALFLPTSAMAHKPLFVERSIGGYEQAFEIPDPSVSYAAYGELKERGGVDVYKFTLTKQAPFYARISVPNQPATKDFGPAFVLFGPGLPTTNEPPNFPLELPADLGRAILLWNGERDEFFEPFTQTSLIQHQLLSKTLEPGTYYIAVYDPTGGTGKYVLATGDKEQFGFLDWLKFPATWYKVRMWYDPGQTWLIIAGAFAFLASALYYIKRLRSQDET</sequence>
<organism evidence="2 3">
    <name type="scientific">Tumebacillus avium</name>
    <dbReference type="NCBI Taxonomy" id="1903704"/>
    <lineage>
        <taxon>Bacteria</taxon>
        <taxon>Bacillati</taxon>
        <taxon>Bacillota</taxon>
        <taxon>Bacilli</taxon>
        <taxon>Bacillales</taxon>
        <taxon>Alicyclobacillaceae</taxon>
        <taxon>Tumebacillus</taxon>
    </lineage>
</organism>
<evidence type="ECO:0000313" key="3">
    <source>
        <dbReference type="Proteomes" id="UP000195437"/>
    </source>
</evidence>
<dbReference type="EMBL" id="CP021434">
    <property type="protein sequence ID" value="ARU62790.1"/>
    <property type="molecule type" value="Genomic_DNA"/>
</dbReference>
<keyword evidence="3" id="KW-1185">Reference proteome</keyword>
<protein>
    <submittedName>
        <fullName evidence="2">Uncharacterized protein</fullName>
    </submittedName>
</protein>
<evidence type="ECO:0000313" key="2">
    <source>
        <dbReference type="EMBL" id="ARU62790.1"/>
    </source>
</evidence>
<reference evidence="3" key="1">
    <citation type="submission" date="2017-05" db="EMBL/GenBank/DDBJ databases">
        <authorList>
            <person name="Sung H."/>
        </authorList>
    </citation>
    <scope>NUCLEOTIDE SEQUENCE [LARGE SCALE GENOMIC DNA]</scope>
    <source>
        <strain evidence="3">AR23208</strain>
    </source>
</reference>
<evidence type="ECO:0000256" key="1">
    <source>
        <dbReference type="SAM" id="Phobius"/>
    </source>
</evidence>
<keyword evidence="1" id="KW-0472">Membrane</keyword>
<feature type="transmembrane region" description="Helical" evidence="1">
    <location>
        <begin position="215"/>
        <end position="233"/>
    </location>
</feature>
<name>A0A1Y0IRA7_9BACL</name>
<dbReference type="KEGG" id="tum:CBW65_18800"/>